<sequence>MTKNNSEKPDKIDKNLADILKSRRKEWRFQLSLPALVKGKFPKGKKFEEKIILKNISSGGAYFSLDSGVTIGSELNLVIDIPNNLTEGKKIQLQLGGLTVRLKKSTSKDKKQEIALCFNEDFQFITKTEEKKKNSS</sequence>
<feature type="domain" description="PilZ" evidence="1">
    <location>
        <begin position="23"/>
        <end position="118"/>
    </location>
</feature>
<organism evidence="2">
    <name type="scientific">marine sediment metagenome</name>
    <dbReference type="NCBI Taxonomy" id="412755"/>
    <lineage>
        <taxon>unclassified sequences</taxon>
        <taxon>metagenomes</taxon>
        <taxon>ecological metagenomes</taxon>
    </lineage>
</organism>
<dbReference type="AlphaFoldDB" id="X1A0Q5"/>
<evidence type="ECO:0000313" key="2">
    <source>
        <dbReference type="EMBL" id="GAG75675.1"/>
    </source>
</evidence>
<dbReference type="GO" id="GO:0035438">
    <property type="term" value="F:cyclic-di-GMP binding"/>
    <property type="evidence" value="ECO:0007669"/>
    <property type="project" value="InterPro"/>
</dbReference>
<reference evidence="2" key="1">
    <citation type="journal article" date="2014" name="Front. Microbiol.">
        <title>High frequency of phylogenetically diverse reductive dehalogenase-homologous genes in deep subseafloor sedimentary metagenomes.</title>
        <authorList>
            <person name="Kawai M."/>
            <person name="Futagami T."/>
            <person name="Toyoda A."/>
            <person name="Takaki Y."/>
            <person name="Nishi S."/>
            <person name="Hori S."/>
            <person name="Arai W."/>
            <person name="Tsubouchi T."/>
            <person name="Morono Y."/>
            <person name="Uchiyama I."/>
            <person name="Ito T."/>
            <person name="Fujiyama A."/>
            <person name="Inagaki F."/>
            <person name="Takami H."/>
        </authorList>
    </citation>
    <scope>NUCLEOTIDE SEQUENCE</scope>
    <source>
        <strain evidence="2">Expedition CK06-06</strain>
    </source>
</reference>
<comment type="caution">
    <text evidence="2">The sequence shown here is derived from an EMBL/GenBank/DDBJ whole genome shotgun (WGS) entry which is preliminary data.</text>
</comment>
<accession>X1A0Q5</accession>
<evidence type="ECO:0000259" key="1">
    <source>
        <dbReference type="Pfam" id="PF07238"/>
    </source>
</evidence>
<name>X1A0Q5_9ZZZZ</name>
<dbReference type="Gene3D" id="2.40.10.220">
    <property type="entry name" value="predicted glycosyltransferase like domains"/>
    <property type="match status" value="1"/>
</dbReference>
<dbReference type="EMBL" id="BART01015898">
    <property type="protein sequence ID" value="GAG75675.1"/>
    <property type="molecule type" value="Genomic_DNA"/>
</dbReference>
<protein>
    <recommendedName>
        <fullName evidence="1">PilZ domain-containing protein</fullName>
    </recommendedName>
</protein>
<gene>
    <name evidence="2" type="ORF">S01H4_30746</name>
</gene>
<proteinExistence type="predicted"/>
<dbReference type="Pfam" id="PF07238">
    <property type="entry name" value="PilZ"/>
    <property type="match status" value="1"/>
</dbReference>
<dbReference type="InterPro" id="IPR009875">
    <property type="entry name" value="PilZ_domain"/>
</dbReference>